<proteinExistence type="predicted"/>
<organism evidence="3 4">
    <name type="scientific">Pseudoalteromonas piratica</name>
    <dbReference type="NCBI Taxonomy" id="1348114"/>
    <lineage>
        <taxon>Bacteria</taxon>
        <taxon>Pseudomonadati</taxon>
        <taxon>Pseudomonadota</taxon>
        <taxon>Gammaproteobacteria</taxon>
        <taxon>Alteromonadales</taxon>
        <taxon>Pseudoalteromonadaceae</taxon>
        <taxon>Pseudoalteromonas</taxon>
    </lineage>
</organism>
<dbReference type="EMBL" id="CP009888">
    <property type="protein sequence ID" value="AIY64164.1"/>
    <property type="molecule type" value="Genomic_DNA"/>
</dbReference>
<gene>
    <name evidence="3" type="ORF">OM33_02605</name>
</gene>
<dbReference type="OrthoDB" id="6287031at2"/>
<dbReference type="RefSeq" id="WP_038638376.1">
    <property type="nucleotide sequence ID" value="NZ_CP009888.1"/>
</dbReference>
<evidence type="ECO:0000256" key="1">
    <source>
        <dbReference type="SAM" id="Phobius"/>
    </source>
</evidence>
<evidence type="ECO:0000259" key="2">
    <source>
        <dbReference type="Pfam" id="PF06580"/>
    </source>
</evidence>
<dbReference type="InterPro" id="IPR050640">
    <property type="entry name" value="Bact_2-comp_sensor_kinase"/>
</dbReference>
<feature type="transmembrane region" description="Helical" evidence="1">
    <location>
        <begin position="72"/>
        <end position="98"/>
    </location>
</feature>
<keyword evidence="1" id="KW-0472">Membrane</keyword>
<dbReference type="STRING" id="1348114.OM33_02605"/>
<dbReference type="PANTHER" id="PTHR34220:SF7">
    <property type="entry name" value="SENSOR HISTIDINE KINASE YPDA"/>
    <property type="match status" value="1"/>
</dbReference>
<protein>
    <recommendedName>
        <fullName evidence="2">Signal transduction histidine kinase internal region domain-containing protein</fullName>
    </recommendedName>
</protein>
<reference evidence="3 4" key="1">
    <citation type="submission" date="2014-11" db="EMBL/GenBank/DDBJ databases">
        <title>Complete Genome Sequence of Pseudoalteromonas sp. Strain OCN003 Isolated from Kaneohe Bay, Oahu, Hawaii.</title>
        <authorList>
            <person name="Beurmann S."/>
            <person name="Videau P."/>
            <person name="Ushijima B."/>
            <person name="Smith A.M."/>
            <person name="Aeby G.S."/>
            <person name="Callahan S.M."/>
            <person name="Belcaid M."/>
        </authorList>
    </citation>
    <scope>NUCLEOTIDE SEQUENCE [LARGE SCALE GENOMIC DNA]</scope>
    <source>
        <strain evidence="3 4">OCN003</strain>
    </source>
</reference>
<dbReference type="PANTHER" id="PTHR34220">
    <property type="entry name" value="SENSOR HISTIDINE KINASE YPDA"/>
    <property type="match status" value="1"/>
</dbReference>
<feature type="transmembrane region" description="Helical" evidence="1">
    <location>
        <begin position="7"/>
        <end position="29"/>
    </location>
</feature>
<evidence type="ECO:0000313" key="3">
    <source>
        <dbReference type="EMBL" id="AIY64164.1"/>
    </source>
</evidence>
<keyword evidence="1" id="KW-0812">Transmembrane</keyword>
<dbReference type="AlphaFoldDB" id="A0A0A7EC65"/>
<dbReference type="HOGENOM" id="CLU_885263_0_0_6"/>
<dbReference type="Proteomes" id="UP000030341">
    <property type="component" value="Chromosome 1"/>
</dbReference>
<feature type="transmembrane region" description="Helical" evidence="1">
    <location>
        <begin position="41"/>
        <end position="60"/>
    </location>
</feature>
<dbReference type="Pfam" id="PF06580">
    <property type="entry name" value="His_kinase"/>
    <property type="match status" value="1"/>
</dbReference>
<sequence>MNRSHDYYIAQGIITSLILLFPLVAVTFFAPEKLMQHALEWLLYTLMLVSVWHLVTRRFIKRMLQKQRFYRALVVLSAVIITVAILYLPSMLLSYFWYDDAAERQQLVKSLTKFNLFLSFVWTIGYVSAQAIREKASIEKSIKHHSLKMLAQQVQPAFLYQCLDNIEALMDKDTDAASESITDLAELLRYKLQAGKQDLVELKQELNAIKYMQRLANAGDLTLSISEELELRSVTIPPLLVYNLLYMLNLKVAQPLHVDVSLSAQACTISVSGFSYQPRLIISRIKGHYIDFFTSQQAKINFQDKRLNLTIIV</sequence>
<keyword evidence="1" id="KW-1133">Transmembrane helix</keyword>
<dbReference type="KEGG" id="pseo:OM33_02605"/>
<dbReference type="GO" id="GO:0016020">
    <property type="term" value="C:membrane"/>
    <property type="evidence" value="ECO:0007669"/>
    <property type="project" value="InterPro"/>
</dbReference>
<evidence type="ECO:0000313" key="4">
    <source>
        <dbReference type="Proteomes" id="UP000030341"/>
    </source>
</evidence>
<feature type="domain" description="Signal transduction histidine kinase internal region" evidence="2">
    <location>
        <begin position="147"/>
        <end position="210"/>
    </location>
</feature>
<dbReference type="GO" id="GO:0000155">
    <property type="term" value="F:phosphorelay sensor kinase activity"/>
    <property type="evidence" value="ECO:0007669"/>
    <property type="project" value="InterPro"/>
</dbReference>
<keyword evidence="4" id="KW-1185">Reference proteome</keyword>
<dbReference type="eggNOG" id="COG2972">
    <property type="taxonomic scope" value="Bacteria"/>
</dbReference>
<dbReference type="InterPro" id="IPR010559">
    <property type="entry name" value="Sig_transdc_His_kin_internal"/>
</dbReference>
<name>A0A0A7EC65_9GAMM</name>
<accession>A0A0A7EC65</accession>